<dbReference type="InterPro" id="IPR036388">
    <property type="entry name" value="WH-like_DNA-bd_sf"/>
</dbReference>
<dbReference type="Gene3D" id="1.10.10.10">
    <property type="entry name" value="Winged helix-like DNA-binding domain superfamily/Winged helix DNA-binding domain"/>
    <property type="match status" value="1"/>
</dbReference>
<name>A0A4R2H027_9ACTN</name>
<dbReference type="SUPFAM" id="SSF48008">
    <property type="entry name" value="GntR ligand-binding domain-like"/>
    <property type="match status" value="1"/>
</dbReference>
<sequence length="231" mass="25996">MPLPGGDKLPIRVNAQDIAYDRIRDWIVNGPLEPGENIRDVDVASMLGVSRTPVREALIRLSQEGLVDIARGRSTRVADLQFGRAVHLYDLGGVLDAYAAETATGVLDDDALASMRTMLDEMAEADVARVQHLDEQFHDVYYHAAGNPVLLSYLEQVKVELRRIERAAFRDEQIRKEAFEEHTRILTALEARDPQGARDAALKNWRNSWARIKAWIEPQTGTVHPDHDRIA</sequence>
<dbReference type="PANTHER" id="PTHR43537">
    <property type="entry name" value="TRANSCRIPTIONAL REGULATOR, GNTR FAMILY"/>
    <property type="match status" value="1"/>
</dbReference>
<dbReference type="Pfam" id="PF00392">
    <property type="entry name" value="GntR"/>
    <property type="match status" value="1"/>
</dbReference>
<dbReference type="OrthoDB" id="3267569at2"/>
<keyword evidence="6" id="KW-1185">Reference proteome</keyword>
<dbReference type="InterPro" id="IPR000524">
    <property type="entry name" value="Tscrpt_reg_HTH_GntR"/>
</dbReference>
<dbReference type="InterPro" id="IPR036390">
    <property type="entry name" value="WH_DNA-bd_sf"/>
</dbReference>
<evidence type="ECO:0000256" key="2">
    <source>
        <dbReference type="ARBA" id="ARBA00023125"/>
    </source>
</evidence>
<dbReference type="InterPro" id="IPR011711">
    <property type="entry name" value="GntR_C"/>
</dbReference>
<dbReference type="InterPro" id="IPR008920">
    <property type="entry name" value="TF_FadR/GntR_C"/>
</dbReference>
<dbReference type="AlphaFoldDB" id="A0A4R2H027"/>
<evidence type="ECO:0000313" key="6">
    <source>
        <dbReference type="Proteomes" id="UP000294508"/>
    </source>
</evidence>
<dbReference type="GO" id="GO:0003700">
    <property type="term" value="F:DNA-binding transcription factor activity"/>
    <property type="evidence" value="ECO:0007669"/>
    <property type="project" value="InterPro"/>
</dbReference>
<organism evidence="5 6">
    <name type="scientific">Kribbella steppae</name>
    <dbReference type="NCBI Taxonomy" id="2512223"/>
    <lineage>
        <taxon>Bacteria</taxon>
        <taxon>Bacillati</taxon>
        <taxon>Actinomycetota</taxon>
        <taxon>Actinomycetes</taxon>
        <taxon>Propionibacteriales</taxon>
        <taxon>Kribbellaceae</taxon>
        <taxon>Kribbella</taxon>
    </lineage>
</organism>
<evidence type="ECO:0000256" key="1">
    <source>
        <dbReference type="ARBA" id="ARBA00023015"/>
    </source>
</evidence>
<dbReference type="Proteomes" id="UP000294508">
    <property type="component" value="Unassembled WGS sequence"/>
</dbReference>
<feature type="domain" description="HTH gntR-type" evidence="4">
    <location>
        <begin position="13"/>
        <end position="80"/>
    </location>
</feature>
<reference evidence="5 6" key="1">
    <citation type="journal article" date="2015" name="Stand. Genomic Sci.">
        <title>Genomic Encyclopedia of Bacterial and Archaeal Type Strains, Phase III: the genomes of soil and plant-associated and newly described type strains.</title>
        <authorList>
            <person name="Whitman W.B."/>
            <person name="Woyke T."/>
            <person name="Klenk H.P."/>
            <person name="Zhou Y."/>
            <person name="Lilburn T.G."/>
            <person name="Beck B.J."/>
            <person name="De Vos P."/>
            <person name="Vandamme P."/>
            <person name="Eisen J.A."/>
            <person name="Garrity G."/>
            <person name="Hugenholtz P."/>
            <person name="Kyrpides N.C."/>
        </authorList>
    </citation>
    <scope>NUCLEOTIDE SEQUENCE [LARGE SCALE GENOMIC DNA]</scope>
    <source>
        <strain evidence="5 6">VKM Ac-2572</strain>
    </source>
</reference>
<dbReference type="Pfam" id="PF07729">
    <property type="entry name" value="FCD"/>
    <property type="match status" value="1"/>
</dbReference>
<comment type="caution">
    <text evidence="5">The sequence shown here is derived from an EMBL/GenBank/DDBJ whole genome shotgun (WGS) entry which is preliminary data.</text>
</comment>
<gene>
    <name evidence="5" type="ORF">EV652_11889</name>
</gene>
<dbReference type="PROSITE" id="PS50949">
    <property type="entry name" value="HTH_GNTR"/>
    <property type="match status" value="1"/>
</dbReference>
<evidence type="ECO:0000313" key="5">
    <source>
        <dbReference type="EMBL" id="TCO17261.1"/>
    </source>
</evidence>
<accession>A0A4R2H027</accession>
<dbReference type="CDD" id="cd07377">
    <property type="entry name" value="WHTH_GntR"/>
    <property type="match status" value="1"/>
</dbReference>
<proteinExistence type="predicted"/>
<dbReference type="RefSeq" id="WP_132214768.1">
    <property type="nucleotide sequence ID" value="NZ_SLWN01000018.1"/>
</dbReference>
<dbReference type="EMBL" id="SLWN01000018">
    <property type="protein sequence ID" value="TCO17261.1"/>
    <property type="molecule type" value="Genomic_DNA"/>
</dbReference>
<protein>
    <submittedName>
        <fullName evidence="5">DNA-binding GntR family transcriptional regulator</fullName>
    </submittedName>
</protein>
<keyword evidence="3" id="KW-0804">Transcription</keyword>
<dbReference type="SMART" id="SM00345">
    <property type="entry name" value="HTH_GNTR"/>
    <property type="match status" value="1"/>
</dbReference>
<evidence type="ECO:0000259" key="4">
    <source>
        <dbReference type="PROSITE" id="PS50949"/>
    </source>
</evidence>
<dbReference type="SUPFAM" id="SSF46785">
    <property type="entry name" value="Winged helix' DNA-binding domain"/>
    <property type="match status" value="1"/>
</dbReference>
<keyword evidence="1" id="KW-0805">Transcription regulation</keyword>
<dbReference type="PANTHER" id="PTHR43537:SF5">
    <property type="entry name" value="UXU OPERON TRANSCRIPTIONAL REGULATOR"/>
    <property type="match status" value="1"/>
</dbReference>
<dbReference type="GO" id="GO:0003677">
    <property type="term" value="F:DNA binding"/>
    <property type="evidence" value="ECO:0007669"/>
    <property type="project" value="UniProtKB-KW"/>
</dbReference>
<dbReference type="Gene3D" id="1.20.120.530">
    <property type="entry name" value="GntR ligand-binding domain-like"/>
    <property type="match status" value="1"/>
</dbReference>
<dbReference type="SMART" id="SM00895">
    <property type="entry name" value="FCD"/>
    <property type="match status" value="1"/>
</dbReference>
<evidence type="ECO:0000256" key="3">
    <source>
        <dbReference type="ARBA" id="ARBA00023163"/>
    </source>
</evidence>
<keyword evidence="2 5" id="KW-0238">DNA-binding</keyword>